<organism evidence="3">
    <name type="scientific">Arabidopsis thaliana</name>
    <name type="common">Mouse-ear cress</name>
    <dbReference type="NCBI Taxonomy" id="3702"/>
    <lineage>
        <taxon>Eukaryota</taxon>
        <taxon>Viridiplantae</taxon>
        <taxon>Streptophyta</taxon>
        <taxon>Embryophyta</taxon>
        <taxon>Tracheophyta</taxon>
        <taxon>Spermatophyta</taxon>
        <taxon>Magnoliopsida</taxon>
        <taxon>eudicotyledons</taxon>
        <taxon>Gunneridae</taxon>
        <taxon>Pentapetalae</taxon>
        <taxon>rosids</taxon>
        <taxon>malvids</taxon>
        <taxon>Brassicales</taxon>
        <taxon>Brassicaceae</taxon>
        <taxon>Camelineae</taxon>
        <taxon>Arabidopsis</taxon>
    </lineage>
</organism>
<evidence type="ECO:0000256" key="1">
    <source>
        <dbReference type="PROSITE-ProRule" id="PRU00047"/>
    </source>
</evidence>
<dbReference type="InterPro" id="IPR036875">
    <property type="entry name" value="Znf_CCHC_sf"/>
</dbReference>
<feature type="domain" description="CCHC-type" evidence="2">
    <location>
        <begin position="264"/>
        <end position="278"/>
    </location>
</feature>
<dbReference type="GO" id="GO:0008270">
    <property type="term" value="F:zinc ion binding"/>
    <property type="evidence" value="ECO:0007669"/>
    <property type="project" value="UniProtKB-KW"/>
</dbReference>
<accession>Q9ZV83</accession>
<reference key="1">
    <citation type="journal article" date="1999" name="Nature">
        <title>Sequence and analysis of chromosome 2 of the plant Arabidopsis thaliana.</title>
        <authorList>
            <person name="Lin X."/>
            <person name="Kaul S."/>
            <person name="Rounsley S."/>
            <person name="Shea T.P."/>
            <person name="Benito M.I."/>
            <person name="Town C.D."/>
            <person name="Fujii C.Y."/>
            <person name="Mason T."/>
            <person name="Bowman C.L."/>
            <person name="Barnstead M."/>
            <person name="Feldblyum T.V."/>
            <person name="Buell C.R."/>
            <person name="Ketchum K.A."/>
            <person name="Lee J."/>
            <person name="Ronning C.M."/>
            <person name="Koo H.L."/>
            <person name="Moffat K.S."/>
            <person name="Cronin L.A."/>
            <person name="Shen M."/>
            <person name="Pai G."/>
            <person name="Van Aken S."/>
            <person name="Umayam L."/>
            <person name="Tallon L.J."/>
            <person name="Gill J.E."/>
            <person name="Adams M.D."/>
            <person name="Carrera A.J."/>
            <person name="Creasy T.H."/>
            <person name="Goodman H.M."/>
            <person name="Somerville C.R."/>
            <person name="Copenhaver G.P."/>
            <person name="Preuss D."/>
            <person name="Nierman W.C."/>
            <person name="White O."/>
            <person name="Eisen J.A."/>
            <person name="Salzberg S.L."/>
            <person name="Fraser C.M."/>
            <person name="Venter J.C."/>
        </authorList>
    </citation>
    <scope>NUCLEOTIDE SEQUENCE [LARGE SCALE GENOMIC DNA]</scope>
    <source>
        <strain>cv. Columbia</strain>
    </source>
</reference>
<dbReference type="PIR" id="B84482">
    <property type="entry name" value="B84482"/>
</dbReference>
<dbReference type="Gene3D" id="4.10.60.10">
    <property type="entry name" value="Zinc finger, CCHC-type"/>
    <property type="match status" value="1"/>
</dbReference>
<sequence>MEPTDVSTGTGKVLLLDTKRYGYWKVCMTQIIRGQEDGFKITKPKANWTAEEKLQSKFNARAMKAIFNGVDEDEFKLIQGCKSAKQAWDTLQKSHEGTSSVKRTRLDHIATQFEYLKMEPDEKIVKFSSKISALANEAEVMGKTYKDQKLVKKLLRCLPPKFAAHKAVMRVAGNTDKISFVDLVGMLKLEEMKADQDKVKPSKNIAFNADQGSEQFQEIKDGMALLARNFGKALKRVEIDGERSRGRFSRSENDDLRKKKEIQCYECGGFGHIKPECPITKRKEMKCLKCKGVGHTKFECPNKSKLKEKSLISFSDSESDDEGEELLNFVAFMASSDSSKFMSDTDSDCDEELNPKDKYRVLYDSWVQLSKDKLKLVKEKLTLEAKLANVSTEDKQKLSGITVDGNSQDYYQKKLDCLQKECHRERDRTKLLERELNDKYKQIRMLNKGLESLDKILAMGRTDSQQRGLGYQGYTGKIKKEEGRVINFVSGGSTSETVVRQSYIEPKKQVKSHVEIKRESVVRTRMVGVICCDHCGKRFHMREQCYKFKEKVRTLWNLAKCFIEPSRFCTVWIKKKDLYGDMEAERYNHKLERMYEEEEMHYASCCNQVNKEMQDEARKKDDSFGST</sequence>
<dbReference type="GO" id="GO:0003676">
    <property type="term" value="F:nucleic acid binding"/>
    <property type="evidence" value="ECO:0007669"/>
    <property type="project" value="InterPro"/>
</dbReference>
<keyword evidence="3" id="KW-0645">Protease</keyword>
<dbReference type="PANTHER" id="PTHR35317">
    <property type="entry name" value="OS04G0629600 PROTEIN"/>
    <property type="match status" value="1"/>
</dbReference>
<evidence type="ECO:0000313" key="3">
    <source>
        <dbReference type="EMBL" id="AAC69114.1"/>
    </source>
</evidence>
<dbReference type="AlphaFoldDB" id="Q9ZV83"/>
<dbReference type="InterPro" id="IPR001878">
    <property type="entry name" value="Znf_CCHC"/>
</dbReference>
<dbReference type="GO" id="GO:0006508">
    <property type="term" value="P:proteolysis"/>
    <property type="evidence" value="ECO:0007669"/>
    <property type="project" value="UniProtKB-KW"/>
</dbReference>
<dbReference type="PANTHER" id="PTHR35317:SF35">
    <property type="entry name" value="DUF4219 DOMAIN-CONTAINING PROTEIN"/>
    <property type="match status" value="1"/>
</dbReference>
<dbReference type="EMBL" id="AC005693">
    <property type="protein sequence ID" value="AAC69114.1"/>
    <property type="molecule type" value="Genomic_DNA"/>
</dbReference>
<proteinExistence type="predicted"/>
<gene>
    <name evidence="3" type="ordered locus">At2g07080</name>
</gene>
<name>Q9ZV83_ARATH</name>
<evidence type="ECO:0000259" key="2">
    <source>
        <dbReference type="PROSITE" id="PS50158"/>
    </source>
</evidence>
<keyword evidence="1" id="KW-0862">Zinc</keyword>
<dbReference type="Pfam" id="PF14223">
    <property type="entry name" value="Retrotran_gag_2"/>
    <property type="match status" value="1"/>
</dbReference>
<dbReference type="SUPFAM" id="SSF57756">
    <property type="entry name" value="Retrovirus zinc finger-like domains"/>
    <property type="match status" value="1"/>
</dbReference>
<keyword evidence="3" id="KW-0378">Hydrolase</keyword>
<protein>
    <submittedName>
        <fullName evidence="3">Putative gag-protease polyprotein</fullName>
    </submittedName>
</protein>
<reference evidence="3" key="3">
    <citation type="submission" date="2002-02" db="EMBL/GenBank/DDBJ databases">
        <authorList>
            <person name="Town C.D."/>
            <person name="Kaul S."/>
        </authorList>
    </citation>
    <scope>NUCLEOTIDE SEQUENCE</scope>
</reference>
<keyword evidence="1" id="KW-0863">Zinc-finger</keyword>
<reference evidence="3" key="2">
    <citation type="submission" date="2000-03" db="EMBL/GenBank/DDBJ databases">
        <authorList>
            <person name="Rounsley S.D."/>
            <person name="Lin X."/>
            <person name="Kaul S."/>
            <person name="Shea T.P."/>
            <person name="Fujii C.Y."/>
            <person name="Mason T.M."/>
            <person name="Shen M."/>
            <person name="Ronning C.M."/>
            <person name="Fraser C.M."/>
            <person name="Somerville C.R."/>
            <person name="Venter J.C."/>
        </authorList>
    </citation>
    <scope>NUCLEOTIDE SEQUENCE</scope>
</reference>
<dbReference type="PROSITE" id="PS50158">
    <property type="entry name" value="ZF_CCHC"/>
    <property type="match status" value="1"/>
</dbReference>
<dbReference type="SMART" id="SM00343">
    <property type="entry name" value="ZnF_C2HC"/>
    <property type="match status" value="3"/>
</dbReference>
<keyword evidence="1" id="KW-0479">Metal-binding</keyword>
<dbReference type="GO" id="GO:0008233">
    <property type="term" value="F:peptidase activity"/>
    <property type="evidence" value="ECO:0007669"/>
    <property type="project" value="UniProtKB-KW"/>
</dbReference>